<dbReference type="HOGENOM" id="CLU_1938115_0_0_1"/>
<keyword evidence="3" id="KW-1185">Reference proteome</keyword>
<evidence type="ECO:0000313" key="3">
    <source>
        <dbReference type="Proteomes" id="UP000016933"/>
    </source>
</evidence>
<gene>
    <name evidence="2" type="ORF">DOTSEDRAFT_26919</name>
</gene>
<dbReference type="OMA" id="MLIWNTN"/>
<proteinExistence type="predicted"/>
<feature type="chain" id="PRO_5013107821" description="Ecp2 effector protein domain-containing protein" evidence="1">
    <location>
        <begin position="16"/>
        <end position="130"/>
    </location>
</feature>
<organism evidence="2 3">
    <name type="scientific">Dothistroma septosporum (strain NZE10 / CBS 128990)</name>
    <name type="common">Red band needle blight fungus</name>
    <name type="synonym">Mycosphaerella pini</name>
    <dbReference type="NCBI Taxonomy" id="675120"/>
    <lineage>
        <taxon>Eukaryota</taxon>
        <taxon>Fungi</taxon>
        <taxon>Dikarya</taxon>
        <taxon>Ascomycota</taxon>
        <taxon>Pezizomycotina</taxon>
        <taxon>Dothideomycetes</taxon>
        <taxon>Dothideomycetidae</taxon>
        <taxon>Mycosphaerellales</taxon>
        <taxon>Mycosphaerellaceae</taxon>
        <taxon>Dothistroma</taxon>
    </lineage>
</organism>
<accession>N1PGQ1</accession>
<name>N1PGQ1_DOTSN</name>
<dbReference type="OrthoDB" id="3643796at2759"/>
<keyword evidence="1" id="KW-0732">Signal</keyword>
<reference evidence="2 3" key="2">
    <citation type="journal article" date="2012" name="PLoS Pathog.">
        <title>Diverse lifestyles and strategies of plant pathogenesis encoded in the genomes of eighteen Dothideomycetes fungi.</title>
        <authorList>
            <person name="Ohm R.A."/>
            <person name="Feau N."/>
            <person name="Henrissat B."/>
            <person name="Schoch C.L."/>
            <person name="Horwitz B.A."/>
            <person name="Barry K.W."/>
            <person name="Condon B.J."/>
            <person name="Copeland A.C."/>
            <person name="Dhillon B."/>
            <person name="Glaser F."/>
            <person name="Hesse C.N."/>
            <person name="Kosti I."/>
            <person name="LaButti K."/>
            <person name="Lindquist E.A."/>
            <person name="Lucas S."/>
            <person name="Salamov A.A."/>
            <person name="Bradshaw R.E."/>
            <person name="Ciuffetti L."/>
            <person name="Hamelin R.C."/>
            <person name="Kema G.H.J."/>
            <person name="Lawrence C."/>
            <person name="Scott J.A."/>
            <person name="Spatafora J.W."/>
            <person name="Turgeon B.G."/>
            <person name="de Wit P.J.G.M."/>
            <person name="Zhong S."/>
            <person name="Goodwin S.B."/>
            <person name="Grigoriev I.V."/>
        </authorList>
    </citation>
    <scope>NUCLEOTIDE SEQUENCE [LARGE SCALE GENOMIC DNA]</scope>
    <source>
        <strain evidence="3">NZE10 / CBS 128990</strain>
    </source>
</reference>
<dbReference type="eggNOG" id="ENOG502QZ97">
    <property type="taxonomic scope" value="Eukaryota"/>
</dbReference>
<dbReference type="EMBL" id="KB446542">
    <property type="protein sequence ID" value="EME41793.1"/>
    <property type="molecule type" value="Genomic_DNA"/>
</dbReference>
<evidence type="ECO:0000313" key="2">
    <source>
        <dbReference type="EMBL" id="EME41793.1"/>
    </source>
</evidence>
<evidence type="ECO:0000256" key="1">
    <source>
        <dbReference type="SAM" id="SignalP"/>
    </source>
</evidence>
<dbReference type="AlphaFoldDB" id="N1PGQ1"/>
<dbReference type="Proteomes" id="UP000016933">
    <property type="component" value="Unassembled WGS sequence"/>
</dbReference>
<sequence length="130" mass="13951">MRFLAATLLLTSALAAPASLPVDKAYLPSEPVPRVAPGTSACALRYLTMAGLYTVNIGRPYANVIGCKAVQQSIRSKTQVLSGDLGFVCQNNGHGQTMLIWNTNLKSTKVNDGMKLAYPMIDFACDPYNP</sequence>
<evidence type="ECO:0008006" key="4">
    <source>
        <dbReference type="Google" id="ProtNLM"/>
    </source>
</evidence>
<protein>
    <recommendedName>
        <fullName evidence="4">Ecp2 effector protein domain-containing protein</fullName>
    </recommendedName>
</protein>
<reference evidence="3" key="1">
    <citation type="journal article" date="2012" name="PLoS Genet.">
        <title>The genomes of the fungal plant pathogens Cladosporium fulvum and Dothistroma septosporum reveal adaptation to different hosts and lifestyles but also signatures of common ancestry.</title>
        <authorList>
            <person name="de Wit P.J.G.M."/>
            <person name="van der Burgt A."/>
            <person name="Oekmen B."/>
            <person name="Stergiopoulos I."/>
            <person name="Abd-Elsalam K.A."/>
            <person name="Aerts A.L."/>
            <person name="Bahkali A.H."/>
            <person name="Beenen H.G."/>
            <person name="Chettri P."/>
            <person name="Cox M.P."/>
            <person name="Datema E."/>
            <person name="de Vries R.P."/>
            <person name="Dhillon B."/>
            <person name="Ganley A.R."/>
            <person name="Griffiths S.A."/>
            <person name="Guo Y."/>
            <person name="Hamelin R.C."/>
            <person name="Henrissat B."/>
            <person name="Kabir M.S."/>
            <person name="Jashni M.K."/>
            <person name="Kema G."/>
            <person name="Klaubauf S."/>
            <person name="Lapidus A."/>
            <person name="Levasseur A."/>
            <person name="Lindquist E."/>
            <person name="Mehrabi R."/>
            <person name="Ohm R.A."/>
            <person name="Owen T.J."/>
            <person name="Salamov A."/>
            <person name="Schwelm A."/>
            <person name="Schijlen E."/>
            <person name="Sun H."/>
            <person name="van den Burg H.A."/>
            <person name="van Ham R.C.H.J."/>
            <person name="Zhang S."/>
            <person name="Goodwin S.B."/>
            <person name="Grigoriev I.V."/>
            <person name="Collemare J."/>
            <person name="Bradshaw R.E."/>
        </authorList>
    </citation>
    <scope>NUCLEOTIDE SEQUENCE [LARGE SCALE GENOMIC DNA]</scope>
    <source>
        <strain evidence="3">NZE10 / CBS 128990</strain>
    </source>
</reference>
<feature type="signal peptide" evidence="1">
    <location>
        <begin position="1"/>
        <end position="15"/>
    </location>
</feature>